<dbReference type="NCBIfam" id="NF001813">
    <property type="entry name" value="PRK00549.1"/>
    <property type="match status" value="1"/>
</dbReference>
<dbReference type="InterPro" id="IPR050101">
    <property type="entry name" value="CinA"/>
</dbReference>
<evidence type="ECO:0000313" key="4">
    <source>
        <dbReference type="Proteomes" id="UP000077339"/>
    </source>
</evidence>
<dbReference type="Gene3D" id="3.90.950.20">
    <property type="entry name" value="CinA-like"/>
    <property type="match status" value="1"/>
</dbReference>
<sequence>MKAEIISVGTELLLGNTVNTNACYLSKRLAELGYFVYRQTTVGDNARRLMEVLNESLKRSELVIVTGGLGPTQDDLTKETVAKLFGLELELDEESLERIKKRTGEAIPSKPNEKQAYVPKGAIVLPNDLGTASGCIIEKAKKTVVLLPGPPREMKEMFEKYLEPYLKERSDEILLSKVLRIFGVRESDLASILRDFFEKYENPTVAPYALKGEVTIRITARAKNTLEAEKLIVPVENEIRKRLGEYIYAEGDTTMEEVVVELLKEAGLSIATAESCTGGLVAAKIINVPGASKVFKEGVIAYSNEAKERLLGVSHETLKTSGAVSSESVIEMAKGVAVNSQSDIGLSISGIAGPEGGTEEKPVGLVYIGLWFKGIAKAEKLLLHGDRNWIRLKATLHALNILRKALGDQPK</sequence>
<dbReference type="PATRIC" id="fig|1453497.3.peg.769"/>
<evidence type="ECO:0000259" key="2">
    <source>
        <dbReference type="SMART" id="SM00852"/>
    </source>
</evidence>
<dbReference type="SUPFAM" id="SSF53218">
    <property type="entry name" value="Molybdenum cofactor biosynthesis proteins"/>
    <property type="match status" value="1"/>
</dbReference>
<dbReference type="CDD" id="cd00885">
    <property type="entry name" value="cinA"/>
    <property type="match status" value="1"/>
</dbReference>
<dbReference type="HAMAP" id="MF_00226_B">
    <property type="entry name" value="CinA_B"/>
    <property type="match status" value="1"/>
</dbReference>
<dbReference type="PANTHER" id="PTHR13939">
    <property type="entry name" value="NICOTINAMIDE-NUCLEOTIDE AMIDOHYDROLASE PNCC"/>
    <property type="match status" value="1"/>
</dbReference>
<dbReference type="OrthoDB" id="9801454at2"/>
<dbReference type="SUPFAM" id="SSF142433">
    <property type="entry name" value="CinA-like"/>
    <property type="match status" value="1"/>
</dbReference>
<dbReference type="InterPro" id="IPR036653">
    <property type="entry name" value="CinA-like_C"/>
</dbReference>
<dbReference type="InterPro" id="IPR008136">
    <property type="entry name" value="CinA_C"/>
</dbReference>
<dbReference type="PANTHER" id="PTHR13939:SF0">
    <property type="entry name" value="NMN AMIDOHYDROLASE-LIKE PROTEIN YFAY"/>
    <property type="match status" value="1"/>
</dbReference>
<dbReference type="PIRSF" id="PIRSF006728">
    <property type="entry name" value="CinA"/>
    <property type="match status" value="1"/>
</dbReference>
<name>A0A176JYW1_9BACT</name>
<evidence type="ECO:0000313" key="3">
    <source>
        <dbReference type="EMBL" id="OAA29139.1"/>
    </source>
</evidence>
<dbReference type="NCBIfam" id="TIGR00199">
    <property type="entry name" value="PncC_domain"/>
    <property type="match status" value="1"/>
</dbReference>
<protein>
    <recommendedName>
        <fullName evidence="1">CinA-like protein</fullName>
    </recommendedName>
</protein>
<dbReference type="Pfam" id="PF02464">
    <property type="entry name" value="CinA"/>
    <property type="match status" value="1"/>
</dbReference>
<dbReference type="Gene3D" id="3.40.980.10">
    <property type="entry name" value="MoaB/Mog-like domain"/>
    <property type="match status" value="1"/>
</dbReference>
<comment type="similarity">
    <text evidence="1">Belongs to the CinA family.</text>
</comment>
<comment type="caution">
    <text evidence="3">The sequence shown here is derived from an EMBL/GenBank/DDBJ whole genome shotgun (WGS) entry which is preliminary data.</text>
</comment>
<dbReference type="Pfam" id="PF00994">
    <property type="entry name" value="MoCF_biosynth"/>
    <property type="match status" value="1"/>
</dbReference>
<dbReference type="SMART" id="SM00852">
    <property type="entry name" value="MoCF_biosynth"/>
    <property type="match status" value="1"/>
</dbReference>
<proteinExistence type="inferred from homology"/>
<dbReference type="STRING" id="1453497.AT15_03885"/>
<dbReference type="EMBL" id="JFHK01000020">
    <property type="protein sequence ID" value="OAA29139.1"/>
    <property type="molecule type" value="Genomic_DNA"/>
</dbReference>
<dbReference type="Gene3D" id="3.30.70.2860">
    <property type="match status" value="1"/>
</dbReference>
<dbReference type="InterPro" id="IPR008135">
    <property type="entry name" value="Competence-induced_CinA"/>
</dbReference>
<dbReference type="InterPro" id="IPR041424">
    <property type="entry name" value="CinA_KH"/>
</dbReference>
<dbReference type="AlphaFoldDB" id="A0A176JYW1"/>
<dbReference type="Pfam" id="PF18146">
    <property type="entry name" value="CinA_KH"/>
    <property type="match status" value="1"/>
</dbReference>
<gene>
    <name evidence="3" type="ORF">AT15_03885</name>
</gene>
<organism evidence="3 4">
    <name type="scientific">Kosmotoga arenicorallina S304</name>
    <dbReference type="NCBI Taxonomy" id="1453497"/>
    <lineage>
        <taxon>Bacteria</taxon>
        <taxon>Thermotogati</taxon>
        <taxon>Thermotogota</taxon>
        <taxon>Thermotogae</taxon>
        <taxon>Kosmotogales</taxon>
        <taxon>Kosmotogaceae</taxon>
        <taxon>Kosmotoga</taxon>
    </lineage>
</organism>
<accession>A0A176JYW1</accession>
<reference evidence="3 4" key="1">
    <citation type="submission" date="2014-02" db="EMBL/GenBank/DDBJ databases">
        <title>Kosmotoga genome sequencing.</title>
        <authorList>
            <person name="Pollo S.M."/>
            <person name="Charchuk R."/>
            <person name="Nesbo C.L."/>
        </authorList>
    </citation>
    <scope>NUCLEOTIDE SEQUENCE [LARGE SCALE GENOMIC DNA]</scope>
    <source>
        <strain evidence="3 4">S304</strain>
    </source>
</reference>
<dbReference type="NCBIfam" id="TIGR00200">
    <property type="entry name" value="cinA_nterm"/>
    <property type="match status" value="1"/>
</dbReference>
<dbReference type="NCBIfam" id="TIGR00177">
    <property type="entry name" value="molyb_syn"/>
    <property type="match status" value="1"/>
</dbReference>
<dbReference type="RefSeq" id="WP_068348289.1">
    <property type="nucleotide sequence ID" value="NZ_JFHK01000020.1"/>
</dbReference>
<dbReference type="InterPro" id="IPR036425">
    <property type="entry name" value="MoaB/Mog-like_dom_sf"/>
</dbReference>
<dbReference type="InterPro" id="IPR001453">
    <property type="entry name" value="MoaB/Mog_dom"/>
</dbReference>
<dbReference type="Proteomes" id="UP000077339">
    <property type="component" value="Unassembled WGS sequence"/>
</dbReference>
<keyword evidence="4" id="KW-1185">Reference proteome</keyword>
<feature type="domain" description="MoaB/Mog" evidence="2">
    <location>
        <begin position="4"/>
        <end position="169"/>
    </location>
</feature>
<evidence type="ECO:0000256" key="1">
    <source>
        <dbReference type="HAMAP-Rule" id="MF_00226"/>
    </source>
</evidence>